<keyword evidence="2 3" id="KW-0560">Oxidoreductase</keyword>
<dbReference type="InterPro" id="IPR003767">
    <property type="entry name" value="Malate/L-lactate_DH-like"/>
</dbReference>
<dbReference type="Proteomes" id="UP000247465">
    <property type="component" value="Chromosome"/>
</dbReference>
<dbReference type="Gene3D" id="1.10.1530.10">
    <property type="match status" value="1"/>
</dbReference>
<organism evidence="3 4">
    <name type="scientific">Candidatus Moanibacter tarae</name>
    <dbReference type="NCBI Taxonomy" id="2200854"/>
    <lineage>
        <taxon>Bacteria</taxon>
        <taxon>Pseudomonadati</taxon>
        <taxon>Verrucomicrobiota</taxon>
        <taxon>Opitutia</taxon>
        <taxon>Puniceicoccales</taxon>
        <taxon>Puniceicoccales incertae sedis</taxon>
        <taxon>Candidatus Moanibacter</taxon>
    </lineage>
</organism>
<dbReference type="EC" id="1.1.1.-" evidence="3"/>
<dbReference type="SUPFAM" id="SSF89733">
    <property type="entry name" value="L-sulfolactate dehydrogenase-like"/>
    <property type="match status" value="1"/>
</dbReference>
<comment type="similarity">
    <text evidence="1">Belongs to the LDH2/MDH2 oxidoreductase family.</text>
</comment>
<reference evidence="3 4" key="1">
    <citation type="submission" date="2018-06" db="EMBL/GenBank/DDBJ databases">
        <title>Draft Genome Sequence of a Novel Marine Bacterium Related to the Verrucomicrobia.</title>
        <authorList>
            <person name="Vosseberg J."/>
            <person name="Martijn J."/>
            <person name="Ettema T.J.G."/>
        </authorList>
    </citation>
    <scope>NUCLEOTIDE SEQUENCE [LARGE SCALE GENOMIC DNA]</scope>
    <source>
        <strain evidence="3">TARA_B100001123</strain>
    </source>
</reference>
<evidence type="ECO:0000256" key="1">
    <source>
        <dbReference type="ARBA" id="ARBA00006056"/>
    </source>
</evidence>
<dbReference type="InterPro" id="IPR043143">
    <property type="entry name" value="Mal/L-sulf/L-lact_DH-like_NADP"/>
</dbReference>
<name>A0A2Z4ABB4_9BACT</name>
<sequence length="348" mass="37992">MITKKADDLYILVKEIFTKAGSPVHNAEDLADHLILASLSGVDTHGIWHVLRYLNSIRDGEILPSSIPEIVKETPTSALIKGNWCFGQVSAKYAMKVAIEKAKQSNIAAAGLVKTHHIGRLGHYVEMATEAEMIGMIWAGGFGEEEPMTAPFGGRERVLHTNPISIGFPIGKEIPMMFDWATTALSGVKVINAERRGESLPPNCIIDKEGNPTTDASGFSDGGSYLPFGAHKGYCLMMAVEYLGRIFTGADDFVEPGRGGPIFRHQGVTMIVMKSDLFRNLSDYSESAREMRARVKASKPAPGFDGVLAPGDMESRNREIRRRDGIPIAEDVWQSLCEAADRMGVKTP</sequence>
<dbReference type="AlphaFoldDB" id="A0A2Z4ABB4"/>
<protein>
    <submittedName>
        <fullName evidence="3">Hydroxycarboxylate dehydrogenase B</fullName>
        <ecNumber evidence="3">1.1.1.-</ecNumber>
    </submittedName>
</protein>
<proteinExistence type="inferred from homology"/>
<evidence type="ECO:0000313" key="3">
    <source>
        <dbReference type="EMBL" id="AWT59061.1"/>
    </source>
</evidence>
<dbReference type="EMBL" id="CP029803">
    <property type="protein sequence ID" value="AWT59061.1"/>
    <property type="molecule type" value="Genomic_DNA"/>
</dbReference>
<dbReference type="PANTHER" id="PTHR11091:SF0">
    <property type="entry name" value="MALATE DEHYDROGENASE"/>
    <property type="match status" value="1"/>
</dbReference>
<dbReference type="InterPro" id="IPR043144">
    <property type="entry name" value="Mal/L-sulf/L-lact_DH-like_ah"/>
</dbReference>
<dbReference type="InterPro" id="IPR036111">
    <property type="entry name" value="Mal/L-sulfo/L-lacto_DH-like_sf"/>
</dbReference>
<evidence type="ECO:0000313" key="4">
    <source>
        <dbReference type="Proteomes" id="UP000247465"/>
    </source>
</evidence>
<dbReference type="KEGG" id="mtar:DF168_00235"/>
<evidence type="ECO:0000256" key="2">
    <source>
        <dbReference type="ARBA" id="ARBA00023002"/>
    </source>
</evidence>
<accession>A0A2Z4ABB4</accession>
<dbReference type="GO" id="GO:0016491">
    <property type="term" value="F:oxidoreductase activity"/>
    <property type="evidence" value="ECO:0007669"/>
    <property type="project" value="UniProtKB-KW"/>
</dbReference>
<dbReference type="Gene3D" id="3.30.1370.60">
    <property type="entry name" value="Hypothetical oxidoreductase yiak, domain 2"/>
    <property type="match status" value="1"/>
</dbReference>
<dbReference type="PANTHER" id="PTHR11091">
    <property type="entry name" value="OXIDOREDUCTASE-RELATED"/>
    <property type="match status" value="1"/>
</dbReference>
<gene>
    <name evidence="3" type="primary">hcxB_1</name>
    <name evidence="3" type="ORF">DF168_00235</name>
</gene>
<dbReference type="Pfam" id="PF02615">
    <property type="entry name" value="Ldh_2"/>
    <property type="match status" value="1"/>
</dbReference>